<dbReference type="GO" id="GO:0043190">
    <property type="term" value="C:ATP-binding cassette (ABC) transporter complex"/>
    <property type="evidence" value="ECO:0007669"/>
    <property type="project" value="InterPro"/>
</dbReference>
<dbReference type="PANTHER" id="PTHR30614:SF0">
    <property type="entry name" value="L-CYSTINE TRANSPORT SYSTEM PERMEASE PROTEIN TCYL"/>
    <property type="match status" value="1"/>
</dbReference>
<evidence type="ECO:0000256" key="8">
    <source>
        <dbReference type="RuleBase" id="RU363032"/>
    </source>
</evidence>
<evidence type="ECO:0000313" key="11">
    <source>
        <dbReference type="Proteomes" id="UP000183028"/>
    </source>
</evidence>
<dbReference type="Gene3D" id="1.10.3720.10">
    <property type="entry name" value="MetI-like"/>
    <property type="match status" value="1"/>
</dbReference>
<dbReference type="STRING" id="322505.SAMN04487836_10482"/>
<evidence type="ECO:0000259" key="9">
    <source>
        <dbReference type="PROSITE" id="PS50928"/>
    </source>
</evidence>
<evidence type="ECO:0000256" key="3">
    <source>
        <dbReference type="ARBA" id="ARBA00022475"/>
    </source>
</evidence>
<dbReference type="RefSeq" id="WP_074731850.1">
    <property type="nucleotide sequence ID" value="NZ_FNYK01000018.1"/>
</dbReference>
<organism evidence="10 11">
    <name type="scientific">Sharpea azabuensis</name>
    <dbReference type="NCBI Taxonomy" id="322505"/>
    <lineage>
        <taxon>Bacteria</taxon>
        <taxon>Bacillati</taxon>
        <taxon>Bacillota</taxon>
        <taxon>Erysipelotrichia</taxon>
        <taxon>Erysipelotrichales</taxon>
        <taxon>Coprobacillaceae</taxon>
        <taxon>Sharpea</taxon>
    </lineage>
</organism>
<dbReference type="Pfam" id="PF00528">
    <property type="entry name" value="BPD_transp_1"/>
    <property type="match status" value="1"/>
</dbReference>
<keyword evidence="2 8" id="KW-0813">Transport</keyword>
<gene>
    <name evidence="10" type="ORF">SAMN04487834_10186</name>
</gene>
<dbReference type="CDD" id="cd06261">
    <property type="entry name" value="TM_PBP2"/>
    <property type="match status" value="1"/>
</dbReference>
<protein>
    <submittedName>
        <fullName evidence="10">Amino acid ABC transporter membrane protein, PAAT family</fullName>
    </submittedName>
</protein>
<keyword evidence="7 8" id="KW-0472">Membrane</keyword>
<feature type="transmembrane region" description="Helical" evidence="8">
    <location>
        <begin position="59"/>
        <end position="81"/>
    </location>
</feature>
<evidence type="ECO:0000256" key="2">
    <source>
        <dbReference type="ARBA" id="ARBA00022448"/>
    </source>
</evidence>
<keyword evidence="5" id="KW-0029">Amino-acid transport</keyword>
<evidence type="ECO:0000256" key="6">
    <source>
        <dbReference type="ARBA" id="ARBA00022989"/>
    </source>
</evidence>
<comment type="similarity">
    <text evidence="8">Belongs to the binding-protein-dependent transport system permease family.</text>
</comment>
<dbReference type="NCBIfam" id="TIGR01726">
    <property type="entry name" value="HEQRo_perm_3TM"/>
    <property type="match status" value="1"/>
</dbReference>
<dbReference type="GO" id="GO:0022857">
    <property type="term" value="F:transmembrane transporter activity"/>
    <property type="evidence" value="ECO:0007669"/>
    <property type="project" value="InterPro"/>
</dbReference>
<keyword evidence="3" id="KW-1003">Cell membrane</keyword>
<evidence type="ECO:0000256" key="4">
    <source>
        <dbReference type="ARBA" id="ARBA00022692"/>
    </source>
</evidence>
<dbReference type="InterPro" id="IPR043429">
    <property type="entry name" value="ArtM/GltK/GlnP/TcyL/YhdX-like"/>
</dbReference>
<reference evidence="11" key="1">
    <citation type="submission" date="2016-10" db="EMBL/GenBank/DDBJ databases">
        <authorList>
            <person name="Varghese N."/>
        </authorList>
    </citation>
    <scope>NUCLEOTIDE SEQUENCE [LARGE SCALE GENOMIC DNA]</scope>
    <source>
        <strain evidence="11">DSM 20406</strain>
    </source>
</reference>
<keyword evidence="4 8" id="KW-0812">Transmembrane</keyword>
<dbReference type="Proteomes" id="UP000183028">
    <property type="component" value="Unassembled WGS sequence"/>
</dbReference>
<evidence type="ECO:0000313" key="10">
    <source>
        <dbReference type="EMBL" id="SEI70448.1"/>
    </source>
</evidence>
<dbReference type="eggNOG" id="COG0765">
    <property type="taxonomic scope" value="Bacteria"/>
</dbReference>
<accession>A0A1H6SR55</accession>
<name>A0A1H6SR55_9FIRM</name>
<proteinExistence type="inferred from homology"/>
<feature type="domain" description="ABC transmembrane type-1" evidence="9">
    <location>
        <begin position="21"/>
        <end position="209"/>
    </location>
</feature>
<keyword evidence="6 8" id="KW-1133">Transmembrane helix</keyword>
<evidence type="ECO:0000256" key="1">
    <source>
        <dbReference type="ARBA" id="ARBA00004651"/>
    </source>
</evidence>
<dbReference type="PANTHER" id="PTHR30614">
    <property type="entry name" value="MEMBRANE COMPONENT OF AMINO ACID ABC TRANSPORTER"/>
    <property type="match status" value="1"/>
</dbReference>
<evidence type="ECO:0000256" key="5">
    <source>
        <dbReference type="ARBA" id="ARBA00022970"/>
    </source>
</evidence>
<feature type="transmembrane region" description="Helical" evidence="8">
    <location>
        <begin position="87"/>
        <end position="105"/>
    </location>
</feature>
<dbReference type="InterPro" id="IPR035906">
    <property type="entry name" value="MetI-like_sf"/>
</dbReference>
<feature type="transmembrane region" description="Helical" evidence="8">
    <location>
        <begin position="23"/>
        <end position="47"/>
    </location>
</feature>
<dbReference type="EMBL" id="FNYK01000018">
    <property type="protein sequence ID" value="SEI70448.1"/>
    <property type="molecule type" value="Genomic_DNA"/>
</dbReference>
<dbReference type="PROSITE" id="PS50928">
    <property type="entry name" value="ABC_TM1"/>
    <property type="match status" value="1"/>
</dbReference>
<dbReference type="OrthoDB" id="9805999at2"/>
<keyword evidence="11" id="KW-1185">Reference proteome</keyword>
<dbReference type="AlphaFoldDB" id="A0A1H6SR55"/>
<dbReference type="InterPro" id="IPR010065">
    <property type="entry name" value="AA_ABC_transptr_permease_3TM"/>
</dbReference>
<comment type="subcellular location">
    <subcellularLocation>
        <location evidence="1 8">Cell membrane</location>
        <topology evidence="1 8">Multi-pass membrane protein</topology>
    </subcellularLocation>
</comment>
<dbReference type="SUPFAM" id="SSF161098">
    <property type="entry name" value="MetI-like"/>
    <property type="match status" value="1"/>
</dbReference>
<dbReference type="InterPro" id="IPR000515">
    <property type="entry name" value="MetI-like"/>
</dbReference>
<feature type="transmembrane region" description="Helical" evidence="8">
    <location>
        <begin position="188"/>
        <end position="208"/>
    </location>
</feature>
<evidence type="ECO:0000256" key="7">
    <source>
        <dbReference type="ARBA" id="ARBA00023136"/>
    </source>
</evidence>
<sequence>MNDRVIRILLESFFKILIPGLQYTIPLTIITFAIGLLIAIAVAIVRVYKIKVIDQIVRFYVWVFRGTPLLVQLFIIFYGLPNIGIQLSAWVAAIITFSLNVGAYCSETLRGAIISVDKTQKEAALSIGMTNNQAMFYVILPQAFKNAISPLFNSLIALVKDTSLAANITVVEMFMAAQRIAANTYEPFALYCEVAVIYLIFCTALTYLQKYCEERLSRRG</sequence>
<dbReference type="GO" id="GO:0006865">
    <property type="term" value="P:amino acid transport"/>
    <property type="evidence" value="ECO:0007669"/>
    <property type="project" value="UniProtKB-KW"/>
</dbReference>